<evidence type="ECO:0000256" key="6">
    <source>
        <dbReference type="ARBA" id="ARBA00022692"/>
    </source>
</evidence>
<evidence type="ECO:0000256" key="11">
    <source>
        <dbReference type="ARBA" id="ARBA00022989"/>
    </source>
</evidence>
<evidence type="ECO:0000256" key="4">
    <source>
        <dbReference type="ARBA" id="ARBA00012483"/>
    </source>
</evidence>
<keyword evidence="11 15" id="KW-1133">Transmembrane helix</keyword>
<feature type="domain" description="RING-type" evidence="16">
    <location>
        <begin position="98"/>
        <end position="140"/>
    </location>
</feature>
<keyword evidence="12 15" id="KW-0472">Membrane</keyword>
<dbReference type="GO" id="GO:0008270">
    <property type="term" value="F:zinc ion binding"/>
    <property type="evidence" value="ECO:0007669"/>
    <property type="project" value="UniProtKB-KW"/>
</dbReference>
<evidence type="ECO:0000313" key="17">
    <source>
        <dbReference type="EMBL" id="GMN37952.1"/>
    </source>
</evidence>
<keyword evidence="9" id="KW-0833">Ubl conjugation pathway</keyword>
<dbReference type="GO" id="GO:0016020">
    <property type="term" value="C:membrane"/>
    <property type="evidence" value="ECO:0007669"/>
    <property type="project" value="UniProtKB-SubCell"/>
</dbReference>
<dbReference type="EMBL" id="BTGU01000007">
    <property type="protein sequence ID" value="GMN37952.1"/>
    <property type="molecule type" value="Genomic_DNA"/>
</dbReference>
<feature type="transmembrane region" description="Helical" evidence="15">
    <location>
        <begin position="20"/>
        <end position="41"/>
    </location>
</feature>
<evidence type="ECO:0000256" key="5">
    <source>
        <dbReference type="ARBA" id="ARBA00022679"/>
    </source>
</evidence>
<organism evidence="17 18">
    <name type="scientific">Ficus carica</name>
    <name type="common">Common fig</name>
    <dbReference type="NCBI Taxonomy" id="3494"/>
    <lineage>
        <taxon>Eukaryota</taxon>
        <taxon>Viridiplantae</taxon>
        <taxon>Streptophyta</taxon>
        <taxon>Embryophyta</taxon>
        <taxon>Tracheophyta</taxon>
        <taxon>Spermatophyta</taxon>
        <taxon>Magnoliopsida</taxon>
        <taxon>eudicotyledons</taxon>
        <taxon>Gunneridae</taxon>
        <taxon>Pentapetalae</taxon>
        <taxon>rosids</taxon>
        <taxon>fabids</taxon>
        <taxon>Rosales</taxon>
        <taxon>Moraceae</taxon>
        <taxon>Ficeae</taxon>
        <taxon>Ficus</taxon>
    </lineage>
</organism>
<evidence type="ECO:0000256" key="2">
    <source>
        <dbReference type="ARBA" id="ARBA00004167"/>
    </source>
</evidence>
<dbReference type="InterPro" id="IPR013083">
    <property type="entry name" value="Znf_RING/FYVE/PHD"/>
</dbReference>
<name>A0AA87ZPM6_FICCA</name>
<proteinExistence type="inferred from homology"/>
<dbReference type="GO" id="GO:0061630">
    <property type="term" value="F:ubiquitin protein ligase activity"/>
    <property type="evidence" value="ECO:0007669"/>
    <property type="project" value="UniProtKB-EC"/>
</dbReference>
<dbReference type="PANTHER" id="PTHR46913">
    <property type="entry name" value="RING-H2 FINGER PROTEIN ATL16"/>
    <property type="match status" value="1"/>
</dbReference>
<gene>
    <name evidence="17" type="ORF">TIFTF001_007243</name>
</gene>
<keyword evidence="8 14" id="KW-0863">Zinc-finger</keyword>
<comment type="pathway">
    <text evidence="3">Protein modification; protein ubiquitination.</text>
</comment>
<evidence type="ECO:0000256" key="3">
    <source>
        <dbReference type="ARBA" id="ARBA00004906"/>
    </source>
</evidence>
<dbReference type="Gene3D" id="3.30.40.10">
    <property type="entry name" value="Zinc/RING finger domain, C3HC4 (zinc finger)"/>
    <property type="match status" value="1"/>
</dbReference>
<keyword evidence="10" id="KW-0862">Zinc</keyword>
<keyword evidence="18" id="KW-1185">Reference proteome</keyword>
<dbReference type="Proteomes" id="UP001187192">
    <property type="component" value="Unassembled WGS sequence"/>
</dbReference>
<evidence type="ECO:0000256" key="14">
    <source>
        <dbReference type="PROSITE-ProRule" id="PRU00175"/>
    </source>
</evidence>
<dbReference type="SUPFAM" id="SSF57850">
    <property type="entry name" value="RING/U-box"/>
    <property type="match status" value="1"/>
</dbReference>
<keyword evidence="6 15" id="KW-0812">Transmembrane</keyword>
<evidence type="ECO:0000256" key="7">
    <source>
        <dbReference type="ARBA" id="ARBA00022723"/>
    </source>
</evidence>
<keyword evidence="7" id="KW-0479">Metal-binding</keyword>
<keyword evidence="5" id="KW-0808">Transferase</keyword>
<protein>
    <recommendedName>
        <fullName evidence="4">RING-type E3 ubiquitin transferase</fullName>
        <ecNumber evidence="4">2.3.2.27</ecNumber>
    </recommendedName>
</protein>
<evidence type="ECO:0000313" key="18">
    <source>
        <dbReference type="Proteomes" id="UP001187192"/>
    </source>
</evidence>
<dbReference type="CDD" id="cd16461">
    <property type="entry name" value="RING-H2_EL5-like"/>
    <property type="match status" value="1"/>
</dbReference>
<dbReference type="GO" id="GO:0016567">
    <property type="term" value="P:protein ubiquitination"/>
    <property type="evidence" value="ECO:0007669"/>
    <property type="project" value="InterPro"/>
</dbReference>
<dbReference type="PANTHER" id="PTHR46913:SF1">
    <property type="entry name" value="RING-H2 FINGER PROTEIN ATL16"/>
    <property type="match status" value="1"/>
</dbReference>
<dbReference type="Gramene" id="FCD_00009421-RA">
    <property type="protein sequence ID" value="FCD_00009421-RA:cds"/>
    <property type="gene ID" value="FCD_00009421"/>
</dbReference>
<comment type="subcellular location">
    <subcellularLocation>
        <location evidence="2">Membrane</location>
        <topology evidence="2">Single-pass membrane protein</topology>
    </subcellularLocation>
</comment>
<comment type="catalytic activity">
    <reaction evidence="1">
        <text>S-ubiquitinyl-[E2 ubiquitin-conjugating enzyme]-L-cysteine + [acceptor protein]-L-lysine = [E2 ubiquitin-conjugating enzyme]-L-cysteine + N(6)-ubiquitinyl-[acceptor protein]-L-lysine.</text>
        <dbReference type="EC" id="2.3.2.27"/>
    </reaction>
</comment>
<accession>A0AA87ZPM6</accession>
<evidence type="ECO:0000256" key="10">
    <source>
        <dbReference type="ARBA" id="ARBA00022833"/>
    </source>
</evidence>
<evidence type="ECO:0000256" key="15">
    <source>
        <dbReference type="SAM" id="Phobius"/>
    </source>
</evidence>
<dbReference type="Pfam" id="PF13639">
    <property type="entry name" value="zf-RING_2"/>
    <property type="match status" value="1"/>
</dbReference>
<evidence type="ECO:0000259" key="16">
    <source>
        <dbReference type="PROSITE" id="PS50089"/>
    </source>
</evidence>
<evidence type="ECO:0000256" key="9">
    <source>
        <dbReference type="ARBA" id="ARBA00022786"/>
    </source>
</evidence>
<dbReference type="EC" id="2.3.2.27" evidence="4"/>
<comment type="similarity">
    <text evidence="13">Belongs to the RING-type zinc finger family. ATL subfamily.</text>
</comment>
<dbReference type="InterPro" id="IPR044600">
    <property type="entry name" value="ATL1/ATL16-like"/>
</dbReference>
<dbReference type="AlphaFoldDB" id="A0AA87ZPM6"/>
<evidence type="ECO:0000256" key="13">
    <source>
        <dbReference type="ARBA" id="ARBA00024209"/>
    </source>
</evidence>
<reference evidence="17" key="1">
    <citation type="submission" date="2023-07" db="EMBL/GenBank/DDBJ databases">
        <title>draft genome sequence of fig (Ficus carica).</title>
        <authorList>
            <person name="Takahashi T."/>
            <person name="Nishimura K."/>
        </authorList>
    </citation>
    <scope>NUCLEOTIDE SEQUENCE</scope>
</reference>
<comment type="caution">
    <text evidence="17">The sequence shown here is derived from an EMBL/GenBank/DDBJ whole genome shotgun (WGS) entry which is preliminary data.</text>
</comment>
<evidence type="ECO:0000256" key="12">
    <source>
        <dbReference type="ARBA" id="ARBA00023136"/>
    </source>
</evidence>
<evidence type="ECO:0000256" key="8">
    <source>
        <dbReference type="ARBA" id="ARBA00022771"/>
    </source>
</evidence>
<evidence type="ECO:0000256" key="1">
    <source>
        <dbReference type="ARBA" id="ARBA00000900"/>
    </source>
</evidence>
<dbReference type="PROSITE" id="PS50089">
    <property type="entry name" value="ZF_RING_2"/>
    <property type="match status" value="1"/>
</dbReference>
<dbReference type="InterPro" id="IPR001841">
    <property type="entry name" value="Znf_RING"/>
</dbReference>
<dbReference type="SMART" id="SM00184">
    <property type="entry name" value="RING"/>
    <property type="match status" value="1"/>
</dbReference>
<sequence>MDNTNDSITPTNYALNGKIMLCSVTIVFIIVCVVACFHSYARWCSARSHHRHRRPRHPLNPPPATAAAAISPQGMNLSILKTIPVFVYSPAATPPLDCAVCLSEFEDGDCGRTLPKCGHAFHVACIDAWFRSHSNCPLCRAPVHQPDPTADLQPETSNSSEVVITVTSEVPAGASDTRDAGCSGALSVAGFRLEWCPRKAEGLVGLASMEEPGSEENSGLGSPERNRCKTVSLERIWSI</sequence>